<dbReference type="InterPro" id="IPR018712">
    <property type="entry name" value="Tle1-like_cat"/>
</dbReference>
<sequence length="184" mass="20393">MAPASRWTRAATGWWPRPEFEPTLWTAVPIPIPGHQTSIEQRWFVGAHSDGGGGERSRRRAPLSVLAREWIADEARAAGLDVEEAQRPFTDDEWKSPYGDSFATWLRRIAWLVPGREPYLRPVNTTECETLDPSALQRWQGDPEHHGEHGGGRRRACRVTGRDSECAGVAATASTPGRGVAGCR</sequence>
<name>A0A848DHC2_9PSEU</name>
<accession>A0A848DHC2</accession>
<keyword evidence="3" id="KW-1185">Reference proteome</keyword>
<reference evidence="2 3" key="1">
    <citation type="submission" date="2020-04" db="EMBL/GenBank/DDBJ databases">
        <authorList>
            <person name="Klaysubun C."/>
            <person name="Duangmal K."/>
            <person name="Lipun K."/>
        </authorList>
    </citation>
    <scope>NUCLEOTIDE SEQUENCE [LARGE SCALE GENOMIC DNA]</scope>
    <source>
        <strain evidence="2 3">DSM 45300</strain>
    </source>
</reference>
<dbReference type="AlphaFoldDB" id="A0A848DHC2"/>
<dbReference type="Pfam" id="PF09994">
    <property type="entry name" value="T6SS_Tle1-like_cat"/>
    <property type="match status" value="1"/>
</dbReference>
<evidence type="ECO:0000313" key="2">
    <source>
        <dbReference type="EMBL" id="NMH92057.1"/>
    </source>
</evidence>
<evidence type="ECO:0000313" key="3">
    <source>
        <dbReference type="Proteomes" id="UP000586918"/>
    </source>
</evidence>
<feature type="domain" description="T6SS Phospholipase effector Tle1-like catalytic" evidence="1">
    <location>
        <begin position="17"/>
        <end position="74"/>
    </location>
</feature>
<comment type="caution">
    <text evidence="2">The sequence shown here is derived from an EMBL/GenBank/DDBJ whole genome shotgun (WGS) entry which is preliminary data.</text>
</comment>
<organism evidence="2 3">
    <name type="scientific">Pseudonocardia bannensis</name>
    <dbReference type="NCBI Taxonomy" id="630973"/>
    <lineage>
        <taxon>Bacteria</taxon>
        <taxon>Bacillati</taxon>
        <taxon>Actinomycetota</taxon>
        <taxon>Actinomycetes</taxon>
        <taxon>Pseudonocardiales</taxon>
        <taxon>Pseudonocardiaceae</taxon>
        <taxon>Pseudonocardia</taxon>
    </lineage>
</organism>
<evidence type="ECO:0000259" key="1">
    <source>
        <dbReference type="Pfam" id="PF09994"/>
    </source>
</evidence>
<dbReference type="EMBL" id="JAAXKZ010000030">
    <property type="protein sequence ID" value="NMH92057.1"/>
    <property type="molecule type" value="Genomic_DNA"/>
</dbReference>
<dbReference type="Proteomes" id="UP000586918">
    <property type="component" value="Unassembled WGS sequence"/>
</dbReference>
<dbReference type="RefSeq" id="WP_169412686.1">
    <property type="nucleotide sequence ID" value="NZ_JAAXKZ010000030.1"/>
</dbReference>
<proteinExistence type="predicted"/>
<gene>
    <name evidence="2" type="ORF">HF519_10850</name>
</gene>
<protein>
    <submittedName>
        <fullName evidence="2">DUF2235 domain-containing protein</fullName>
    </submittedName>
</protein>